<dbReference type="GeneID" id="87952197"/>
<evidence type="ECO:0000256" key="1">
    <source>
        <dbReference type="SAM" id="MobiDB-lite"/>
    </source>
</evidence>
<evidence type="ECO:0008006" key="4">
    <source>
        <dbReference type="Google" id="ProtNLM"/>
    </source>
</evidence>
<feature type="region of interest" description="Disordered" evidence="1">
    <location>
        <begin position="201"/>
        <end position="269"/>
    </location>
</feature>
<name>A0ABZ1CNP1_9TREE</name>
<feature type="compositionally biased region" description="Polar residues" evidence="1">
    <location>
        <begin position="37"/>
        <end position="53"/>
    </location>
</feature>
<feature type="compositionally biased region" description="Polar residues" evidence="1">
    <location>
        <begin position="115"/>
        <end position="128"/>
    </location>
</feature>
<feature type="compositionally biased region" description="Low complexity" evidence="1">
    <location>
        <begin position="1038"/>
        <end position="1060"/>
    </location>
</feature>
<evidence type="ECO:0000313" key="2">
    <source>
        <dbReference type="EMBL" id="WRT63163.1"/>
    </source>
</evidence>
<feature type="compositionally biased region" description="Acidic residues" evidence="1">
    <location>
        <begin position="757"/>
        <end position="768"/>
    </location>
</feature>
<dbReference type="EMBL" id="CP141881">
    <property type="protein sequence ID" value="WRT63163.1"/>
    <property type="molecule type" value="Genomic_DNA"/>
</dbReference>
<protein>
    <recommendedName>
        <fullName evidence="4">Fork-head domain-containing protein</fullName>
    </recommendedName>
</protein>
<evidence type="ECO:0000313" key="3">
    <source>
        <dbReference type="Proteomes" id="UP001329825"/>
    </source>
</evidence>
<reference evidence="2 3" key="1">
    <citation type="submission" date="2024-01" db="EMBL/GenBank/DDBJ databases">
        <title>Comparative genomics of Cryptococcus and Kwoniella reveals pathogenesis evolution and contrasting modes of karyotype evolution via chromosome fusion or intercentromeric recombination.</title>
        <authorList>
            <person name="Coelho M.A."/>
            <person name="David-Palma M."/>
            <person name="Shea T."/>
            <person name="Bowers K."/>
            <person name="McGinley-Smith S."/>
            <person name="Mohammad A.W."/>
            <person name="Gnirke A."/>
            <person name="Yurkov A.M."/>
            <person name="Nowrousian M."/>
            <person name="Sun S."/>
            <person name="Cuomo C.A."/>
            <person name="Heitman J."/>
        </authorList>
    </citation>
    <scope>NUCLEOTIDE SEQUENCE [LARGE SCALE GENOMIC DNA]</scope>
    <source>
        <strain evidence="2">CBS 11374</strain>
    </source>
</reference>
<feature type="compositionally biased region" description="Basic and acidic residues" evidence="1">
    <location>
        <begin position="791"/>
        <end position="806"/>
    </location>
</feature>
<organism evidence="2 3">
    <name type="scientific">Kwoniella shivajii</name>
    <dbReference type="NCBI Taxonomy" id="564305"/>
    <lineage>
        <taxon>Eukaryota</taxon>
        <taxon>Fungi</taxon>
        <taxon>Dikarya</taxon>
        <taxon>Basidiomycota</taxon>
        <taxon>Agaricomycotina</taxon>
        <taxon>Tremellomycetes</taxon>
        <taxon>Tremellales</taxon>
        <taxon>Cryptococcaceae</taxon>
        <taxon>Kwoniella</taxon>
    </lineage>
</organism>
<dbReference type="RefSeq" id="XP_062787903.1">
    <property type="nucleotide sequence ID" value="XM_062931852.1"/>
</dbReference>
<feature type="region of interest" description="Disordered" evidence="1">
    <location>
        <begin position="1"/>
        <end position="59"/>
    </location>
</feature>
<sequence length="1319" mass="144141">MSSPPNPQLPSETTTLREDTPPENHASSGNPLELTRVATTFPASAHDTNTSNNHVDDGPQRYIMLRSSSEISLHSSYSQAMEGAPTPRGSPYPSTDYDLLRGYLEDMRPPLPRRSISTPPYSQRNTASQLREYGETRQAIATPHGYPEIHHTPNQCALARFLEEDDGQEYTESYHFRMQEILQNHAEAHEQAHQLPQTYDRYASQESDHGTPSPAPAPEVRQPPDVPRTPSSRGRSPTISALGVTPPKLDSDRPVPSGPTSPEIENHEILRLRGGGLDIDQEDDKSFSADDLSAEDTMDQSWHSCSEKNHTTTDPIWDYPGEEYVHLCCSILLAPIGCFKLLRLCYNATCAFPGKRISKREKYKHKWYKFKNRFKLGSDIETLRLRGGSSHQRRPDLLRQSGTVRGYSTVGSRHSASGWYRKPLSIISRNTRKAFEYIVLSRNRRRQTAPNSFGSGYRGSGQLRNSDEVPLQQSPVLELQIVDISPSTSVSSDDTIIGSQVEIVQGYRLSNIYASSPMITYHDHANQDSPEVTTPYGRPATVYHGSPGFAPSLDPTVIELPYRGPSADQPPRPPNPTNIPPSPAAPIDYPPVGHRRAESGDGKPQSRWSSAMQRARFSDTGKPRPDSKPIRDTHSHLLRPQAKSTASAPAIITHPPPQQPEPPKRSPSTSQTGFRFWIRSLPLRIPISVPMKRNISTPYLGPPDRPYSRTFGQRVCPCVKAQEEKAQEVLSNLGGTNPPQGEVPGEDRSHGSVIISSEEDISPEEQPQEESRTGIKGKGKAKMPELVAGAGEDRKAGNSPKKKYEDISPIGDRAIGGWMSDESTEEQTAPAVTLIRPEATIKSSSGSSERLSSLKPPPRSRPNSRGQPVRPESTTIPEEIATTRPTIETSEREPESTGMALSGSGNSGRTFGPGVKTPGTGEDDVPPPLPIAPRTDEGMLGHVERPSGQPGAGAIQDPNQEEHTEESMFSAAIGAVFGSTYTAPGYEISASNDAERTSEKETNVEGKEPEHGGDEQEHIEGAAASGPSEGSRDQTMPSADTASLRLSSAASTSSPISSTTQKPAHQATTEGCDYSAESTGLESTFDPPTPAFQGTRLPTSLSVITELSMEGKVSSEHQRPASRSMGSSGVSATASASGQPARTPREAGRRGELSRNVSGTRETVEQDTDGGSESSHENQLRTPKMVDLLNYDDLVARLLRDSCGDVPKQYADIDSDQRSLTHSYVFSNEEGPPIPVPYSAHQPPLPPRDIQTWTGQIPPYLGVPEPPLTPGQTTIPDQPTPRLSPQPFVRVKHRWWKKIVAGVKRRFGIPVRPEKKKRY</sequence>
<feature type="region of interest" description="Disordered" evidence="1">
    <location>
        <begin position="730"/>
        <end position="971"/>
    </location>
</feature>
<proteinExistence type="predicted"/>
<feature type="compositionally biased region" description="Polar residues" evidence="1">
    <location>
        <begin position="730"/>
        <end position="739"/>
    </location>
</feature>
<feature type="region of interest" description="Disordered" evidence="1">
    <location>
        <begin position="448"/>
        <end position="467"/>
    </location>
</feature>
<keyword evidence="3" id="KW-1185">Reference proteome</keyword>
<feature type="compositionally biased region" description="Polar residues" evidence="1">
    <location>
        <begin position="1096"/>
        <end position="1105"/>
    </location>
</feature>
<feature type="compositionally biased region" description="Basic and acidic residues" evidence="1">
    <location>
        <begin position="993"/>
        <end position="1020"/>
    </location>
</feature>
<feature type="region of interest" description="Disordered" evidence="1">
    <location>
        <begin position="523"/>
        <end position="671"/>
    </location>
</feature>
<feature type="region of interest" description="Disordered" evidence="1">
    <location>
        <begin position="74"/>
        <end position="128"/>
    </location>
</feature>
<feature type="compositionally biased region" description="Low complexity" evidence="1">
    <location>
        <begin position="843"/>
        <end position="854"/>
    </location>
</feature>
<feature type="compositionally biased region" description="Basic and acidic residues" evidence="1">
    <location>
        <begin position="934"/>
        <end position="945"/>
    </location>
</feature>
<feature type="compositionally biased region" description="Basic and acidic residues" evidence="1">
    <location>
        <begin position="1143"/>
        <end position="1153"/>
    </location>
</feature>
<dbReference type="Proteomes" id="UP001329825">
    <property type="component" value="Chromosome 1"/>
</dbReference>
<feature type="compositionally biased region" description="Basic and acidic residues" evidence="1">
    <location>
        <begin position="616"/>
        <end position="635"/>
    </location>
</feature>
<feature type="compositionally biased region" description="Low complexity" evidence="1">
    <location>
        <begin position="1124"/>
        <end position="1138"/>
    </location>
</feature>
<feature type="region of interest" description="Disordered" evidence="1">
    <location>
        <begin position="1263"/>
        <end position="1286"/>
    </location>
</feature>
<gene>
    <name evidence="2" type="ORF">IL334_000066</name>
</gene>
<accession>A0ABZ1CNP1</accession>
<feature type="region of interest" description="Disordered" evidence="1">
    <location>
        <begin position="983"/>
        <end position="1184"/>
    </location>
</feature>
<feature type="compositionally biased region" description="Pro residues" evidence="1">
    <location>
        <begin position="568"/>
        <end position="584"/>
    </location>
</feature>
<feature type="compositionally biased region" description="Polar residues" evidence="1">
    <location>
        <begin position="229"/>
        <end position="239"/>
    </location>
</feature>